<dbReference type="GO" id="GO:0004725">
    <property type="term" value="F:protein tyrosine phosphatase activity"/>
    <property type="evidence" value="ECO:0007669"/>
    <property type="project" value="TreeGrafter"/>
</dbReference>
<name>A0A7G9REM0_9ACTN</name>
<dbReference type="InterPro" id="IPR023485">
    <property type="entry name" value="Ptyr_pPase"/>
</dbReference>
<feature type="domain" description="Phosphotyrosine protein phosphatase I" evidence="2">
    <location>
        <begin position="8"/>
        <end position="201"/>
    </location>
</feature>
<dbReference type="AlphaFoldDB" id="A0A7G9REM0"/>
<dbReference type="KEGG" id="nmes:H9L09_06605"/>
<dbReference type="EMBL" id="CP060713">
    <property type="protein sequence ID" value="QNN54045.1"/>
    <property type="molecule type" value="Genomic_DNA"/>
</dbReference>
<dbReference type="SMART" id="SM00226">
    <property type="entry name" value="LMWPc"/>
    <property type="match status" value="1"/>
</dbReference>
<sequence length="224" mass="23915">MSAAGRPMWVLFICTANICRSAYAEVLARHLLEAPGGLGGRDAVQLASAGTHGFTGREMDPPMAEEARLRGADPGSFRSRPLTMSMVEQADVVLTAESMHRQFVLDERPELFRKIYTLGQLARTLDAVPADQPAAPGSTGRSGRPEESGRSTATQLLRGLRTSFHAPSAEDDLPDPFGRGREAASVTAAAIEGLLHRVLPRLTGVPTRTADFGAAADPERMQAP</sequence>
<dbReference type="Proteomes" id="UP000515947">
    <property type="component" value="Chromosome"/>
</dbReference>
<dbReference type="PANTHER" id="PTHR11717:SF31">
    <property type="entry name" value="LOW MOLECULAR WEIGHT PROTEIN-TYROSINE-PHOSPHATASE ETP-RELATED"/>
    <property type="match status" value="1"/>
</dbReference>
<dbReference type="InterPro" id="IPR050438">
    <property type="entry name" value="LMW_PTPase"/>
</dbReference>
<protein>
    <recommendedName>
        <fullName evidence="2">Phosphotyrosine protein phosphatase I domain-containing protein</fullName>
    </recommendedName>
</protein>
<evidence type="ECO:0000313" key="4">
    <source>
        <dbReference type="Proteomes" id="UP000515947"/>
    </source>
</evidence>
<dbReference type="Pfam" id="PF01451">
    <property type="entry name" value="LMWPc"/>
    <property type="match status" value="1"/>
</dbReference>
<evidence type="ECO:0000256" key="1">
    <source>
        <dbReference type="SAM" id="MobiDB-lite"/>
    </source>
</evidence>
<organism evidence="3 4">
    <name type="scientific">Nocardioides mesophilus</name>
    <dbReference type="NCBI Taxonomy" id="433659"/>
    <lineage>
        <taxon>Bacteria</taxon>
        <taxon>Bacillati</taxon>
        <taxon>Actinomycetota</taxon>
        <taxon>Actinomycetes</taxon>
        <taxon>Propionibacteriales</taxon>
        <taxon>Nocardioidaceae</taxon>
        <taxon>Nocardioides</taxon>
    </lineage>
</organism>
<feature type="region of interest" description="Disordered" evidence="1">
    <location>
        <begin position="127"/>
        <end position="152"/>
    </location>
</feature>
<dbReference type="InterPro" id="IPR036196">
    <property type="entry name" value="Ptyr_pPase_sf"/>
</dbReference>
<accession>A0A7G9REM0</accession>
<proteinExistence type="predicted"/>
<keyword evidence="4" id="KW-1185">Reference proteome</keyword>
<dbReference type="PANTHER" id="PTHR11717">
    <property type="entry name" value="LOW MOLECULAR WEIGHT PROTEIN TYROSINE PHOSPHATASE"/>
    <property type="match status" value="1"/>
</dbReference>
<evidence type="ECO:0000259" key="2">
    <source>
        <dbReference type="SMART" id="SM00226"/>
    </source>
</evidence>
<dbReference type="SUPFAM" id="SSF52788">
    <property type="entry name" value="Phosphotyrosine protein phosphatases I"/>
    <property type="match status" value="1"/>
</dbReference>
<dbReference type="RefSeq" id="WP_187579887.1">
    <property type="nucleotide sequence ID" value="NZ_CP060713.1"/>
</dbReference>
<evidence type="ECO:0000313" key="3">
    <source>
        <dbReference type="EMBL" id="QNN54045.1"/>
    </source>
</evidence>
<reference evidence="3 4" key="1">
    <citation type="submission" date="2020-08" db="EMBL/GenBank/DDBJ databases">
        <title>Genome sequence of Nocardioides mesophilus KACC 16243T.</title>
        <authorList>
            <person name="Hyun D.-W."/>
            <person name="Bae J.-W."/>
        </authorList>
    </citation>
    <scope>NUCLEOTIDE SEQUENCE [LARGE SCALE GENOMIC DNA]</scope>
    <source>
        <strain evidence="3 4">KACC 16243</strain>
    </source>
</reference>
<gene>
    <name evidence="3" type="ORF">H9L09_06605</name>
</gene>
<dbReference type="Gene3D" id="3.40.50.2300">
    <property type="match status" value="1"/>
</dbReference>